<dbReference type="EMBL" id="JACEIB010000007">
    <property type="protein sequence ID" value="MBA2934979.1"/>
    <property type="molecule type" value="Genomic_DNA"/>
</dbReference>
<name>A0A838L8X9_9SPHN</name>
<dbReference type="Proteomes" id="UP000570166">
    <property type="component" value="Unassembled WGS sequence"/>
</dbReference>
<protein>
    <submittedName>
        <fullName evidence="2">Uncharacterized protein</fullName>
    </submittedName>
</protein>
<reference evidence="2 3" key="1">
    <citation type="submission" date="2020-07" db="EMBL/GenBank/DDBJ databases">
        <authorList>
            <person name="Sun Q."/>
        </authorList>
    </citation>
    <scope>NUCLEOTIDE SEQUENCE [LARGE SCALE GENOMIC DNA]</scope>
    <source>
        <strain evidence="2 3">CGMCC 1.13654</strain>
    </source>
</reference>
<keyword evidence="1" id="KW-0732">Signal</keyword>
<feature type="chain" id="PRO_5032641203" evidence="1">
    <location>
        <begin position="23"/>
        <end position="345"/>
    </location>
</feature>
<proteinExistence type="predicted"/>
<dbReference type="RefSeq" id="WP_181638862.1">
    <property type="nucleotide sequence ID" value="NZ_JACEIB010000007.1"/>
</dbReference>
<evidence type="ECO:0000313" key="3">
    <source>
        <dbReference type="Proteomes" id="UP000570166"/>
    </source>
</evidence>
<keyword evidence="3" id="KW-1185">Reference proteome</keyword>
<gene>
    <name evidence="2" type="ORF">HZF05_12810</name>
</gene>
<comment type="caution">
    <text evidence="2">The sequence shown here is derived from an EMBL/GenBank/DDBJ whole genome shotgun (WGS) entry which is preliminary data.</text>
</comment>
<evidence type="ECO:0000256" key="1">
    <source>
        <dbReference type="SAM" id="SignalP"/>
    </source>
</evidence>
<dbReference type="AlphaFoldDB" id="A0A838L8X9"/>
<evidence type="ECO:0000313" key="2">
    <source>
        <dbReference type="EMBL" id="MBA2934979.1"/>
    </source>
</evidence>
<organism evidence="2 3">
    <name type="scientific">Sphingomonas chungangi</name>
    <dbReference type="NCBI Taxonomy" id="2683589"/>
    <lineage>
        <taxon>Bacteria</taxon>
        <taxon>Pseudomonadati</taxon>
        <taxon>Pseudomonadota</taxon>
        <taxon>Alphaproteobacteria</taxon>
        <taxon>Sphingomonadales</taxon>
        <taxon>Sphingomonadaceae</taxon>
        <taxon>Sphingomonas</taxon>
    </lineage>
</organism>
<sequence>MRMLRKTMMIAAALLAPSALRAADTPKPLFASDAPLHITIQSAMFRSSGVARSNSLVDGTLTVDGAPPIPIKLGLRGITRKESDVCQFPPLRVEFPARPPEDSLFAGQKKLKLVTHCQSREGFQQYLLLEYATYKMMNLVTPLSFRDRLVSVDYAGADGRSTVARFGFFLEDTDDVAKRNGMRQAKMPARIGAGQLDPSGAGRQAAFEYMIGNLDWSSIAGPAGAACCHNVKLVGAAGAQSGLVPLPYDYDFSGLVDAPYATPPAGINVPNVRVRKWRGFCRTNAEAQAAIADLLSHRDAILAVYDTVPELTPATKAKATAYLGGFFAIAASPDAMAKLMATCIN</sequence>
<accession>A0A838L8X9</accession>
<feature type="signal peptide" evidence="1">
    <location>
        <begin position="1"/>
        <end position="22"/>
    </location>
</feature>